<dbReference type="InterPro" id="IPR007560">
    <property type="entry name" value="Restrct_endonuc_IV_Mrr"/>
</dbReference>
<feature type="domain" description="Restriction system protein Mrr-like N-terminal" evidence="2">
    <location>
        <begin position="1"/>
        <end position="52"/>
    </location>
</feature>
<dbReference type="Proteomes" id="UP000215616">
    <property type="component" value="Unassembled WGS sequence"/>
</dbReference>
<organism evidence="3 4">
    <name type="scientific">Caulobacter vibrioides</name>
    <name type="common">Caulobacter crescentus</name>
    <dbReference type="NCBI Taxonomy" id="155892"/>
    <lineage>
        <taxon>Bacteria</taxon>
        <taxon>Pseudomonadati</taxon>
        <taxon>Pseudomonadota</taxon>
        <taxon>Alphaproteobacteria</taxon>
        <taxon>Caulobacterales</taxon>
        <taxon>Caulobacteraceae</taxon>
        <taxon>Caulobacter</taxon>
    </lineage>
</organism>
<dbReference type="PANTHER" id="PTHR30015:SF7">
    <property type="entry name" value="TYPE IV METHYL-DIRECTED RESTRICTION ENZYME ECOKMRR"/>
    <property type="match status" value="1"/>
</dbReference>
<reference evidence="3 4" key="1">
    <citation type="submission" date="2017-03" db="EMBL/GenBank/DDBJ databases">
        <title>Lifting the veil on microbial sulfur biogeochemistry in mining wastewaters.</title>
        <authorList>
            <person name="Kantor R.S."/>
            <person name="Colenbrander Nelson T."/>
            <person name="Marshall S."/>
            <person name="Bennett D."/>
            <person name="Apte S."/>
            <person name="Camacho D."/>
            <person name="Thomas B.C."/>
            <person name="Warren L.A."/>
            <person name="Banfield J.F."/>
        </authorList>
    </citation>
    <scope>NUCLEOTIDE SEQUENCE [LARGE SCALE GENOMIC DNA]</scope>
    <source>
        <strain evidence="3">32-67-7</strain>
    </source>
</reference>
<accession>A0A258CPN7</accession>
<evidence type="ECO:0000313" key="4">
    <source>
        <dbReference type="Proteomes" id="UP000215616"/>
    </source>
</evidence>
<dbReference type="GO" id="GO:0009307">
    <property type="term" value="P:DNA restriction-modification system"/>
    <property type="evidence" value="ECO:0007669"/>
    <property type="project" value="InterPro"/>
</dbReference>
<gene>
    <name evidence="3" type="ORF">B7Z12_21260</name>
</gene>
<dbReference type="Pfam" id="PF14338">
    <property type="entry name" value="Mrr_N"/>
    <property type="match status" value="1"/>
</dbReference>
<evidence type="ECO:0000313" key="3">
    <source>
        <dbReference type="EMBL" id="OYW97664.1"/>
    </source>
</evidence>
<evidence type="ECO:0000259" key="1">
    <source>
        <dbReference type="Pfam" id="PF04471"/>
    </source>
</evidence>
<feature type="non-terminal residue" evidence="3">
    <location>
        <position position="1"/>
    </location>
</feature>
<evidence type="ECO:0008006" key="5">
    <source>
        <dbReference type="Google" id="ProtNLM"/>
    </source>
</evidence>
<feature type="domain" description="Restriction endonuclease type IV Mrr" evidence="1">
    <location>
        <begin position="128"/>
        <end position="249"/>
    </location>
</feature>
<dbReference type="GO" id="GO:0003677">
    <property type="term" value="F:DNA binding"/>
    <property type="evidence" value="ECO:0007669"/>
    <property type="project" value="InterPro"/>
</dbReference>
<comment type="caution">
    <text evidence="3">The sequence shown here is derived from an EMBL/GenBank/DDBJ whole genome shotgun (WGS) entry which is preliminary data.</text>
</comment>
<evidence type="ECO:0000259" key="2">
    <source>
        <dbReference type="Pfam" id="PF14338"/>
    </source>
</evidence>
<name>A0A258CPN7_CAUVI</name>
<dbReference type="Gene3D" id="3.40.1350.10">
    <property type="match status" value="1"/>
</dbReference>
<dbReference type="Pfam" id="PF04471">
    <property type="entry name" value="Mrr_cat"/>
    <property type="match status" value="1"/>
</dbReference>
<dbReference type="InterPro" id="IPR025745">
    <property type="entry name" value="Mrr-like_N_dom"/>
</dbReference>
<sequence>EAQLAERLPSGRQATFHNRLHWAKQYMTRAGLFESTKRGQFQATPEGQALLAKGLPAINNDVLNQYPAFVAWRLGPPGQDDTADRSAGEVATASPLIASVSATPEERVEAARRELEASLKAEILDRVREMTPGDFEALIIFLLVRMGYGQGREEMAQALGGSGDGGVDGVVHQDPLGLDRVYIQAKRYKEGNTVGPDAINSFIGALNIKRASKGLFVTASSFTKQALEHARHSTTHVVLIDGERLAELMVRHSVGVLVRDVVEIKGIDEGFFGE</sequence>
<proteinExistence type="predicted"/>
<dbReference type="EMBL" id="NCDQ01000618">
    <property type="protein sequence ID" value="OYW97664.1"/>
    <property type="molecule type" value="Genomic_DNA"/>
</dbReference>
<dbReference type="InterPro" id="IPR052906">
    <property type="entry name" value="Type_IV_Methyl-Rstrct_Enzyme"/>
</dbReference>
<dbReference type="InterPro" id="IPR011856">
    <property type="entry name" value="tRNA_endonuc-like_dom_sf"/>
</dbReference>
<protein>
    <recommendedName>
        <fullName evidence="5">Restriction endonuclease</fullName>
    </recommendedName>
</protein>
<dbReference type="AlphaFoldDB" id="A0A258CPN7"/>
<dbReference type="InterPro" id="IPR011335">
    <property type="entry name" value="Restrct_endonuc-II-like"/>
</dbReference>
<dbReference type="SUPFAM" id="SSF52980">
    <property type="entry name" value="Restriction endonuclease-like"/>
    <property type="match status" value="1"/>
</dbReference>
<dbReference type="PANTHER" id="PTHR30015">
    <property type="entry name" value="MRR RESTRICTION SYSTEM PROTEIN"/>
    <property type="match status" value="1"/>
</dbReference>
<dbReference type="GO" id="GO:0015666">
    <property type="term" value="F:restriction endodeoxyribonuclease activity"/>
    <property type="evidence" value="ECO:0007669"/>
    <property type="project" value="TreeGrafter"/>
</dbReference>